<dbReference type="InterPro" id="IPR014848">
    <property type="entry name" value="Rgp1"/>
</dbReference>
<accession>A0A5C2S4J2</accession>
<feature type="region of interest" description="Disordered" evidence="1">
    <location>
        <begin position="904"/>
        <end position="924"/>
    </location>
</feature>
<evidence type="ECO:0000313" key="2">
    <source>
        <dbReference type="EMBL" id="RPD58460.1"/>
    </source>
</evidence>
<keyword evidence="3" id="KW-1185">Reference proteome</keyword>
<feature type="region of interest" description="Disordered" evidence="1">
    <location>
        <begin position="204"/>
        <end position="223"/>
    </location>
</feature>
<sequence>MAGPASPAVDEAIRVVVTPSQASYFAGEPFSVSITLTNTRTPEAPVAAPRSSSHAHRRGAHSISSVPLSRPPTSPGTPRTVVPLFLPRSNNGAGSSTLRKGLIGRSLSKSSDEPPSAEVLRKRLLASRSLSATLSPSDLPTLNESDVPTSPATRLPASGNGDAPVPGTPSPRIVAPLARSPSLPPNHPHARKQSVMDGQLQLQDLRPPSSMSPFAPSPNASMSTFSLSLDPIAEAGSTSPDAPATPYIPSPVPETDMPNVRTQIPSGPTNASITKKPNGQLYPPANPRGPPHRPSQLGLGHGPPPAASSATHLKPPRSAFSSTFPAPNTELILYAYAQLLGTLTISPLEDAPSSPDQARNLNRLRARLLNPKAIGGGSMDITSSVGAPVLPTTGAGRRGSHARSSSLSAGLLSIISPTSAAPAPSSQPFVPGHRARTASVFSLFGNGQGPPASKSAVGLGLSTTNVDEEEVDPDTPLPTLDIQPSMLAVDLSLAPGESRTYTYSLTLPENLPPTFRGRALKFSYQFTLGICRSGGSVPGASPTSNSRVMKVPIRVYNNVAVGRPLSPYNLLWPVVSRRGPIPPGKVTEGSKESPKSTIPRAVPTLAPNLGTYEDLQEYSRNLLASFPDPKATGVRIKLPIESIPSTSNADLDSELERDMDNPTGCREAVEVLTRNPKKASYDVNKDGVKVAVLTFPKSAYRLGETILGVVELNDRPHRARVLKLSAMLEAHESLPSAIASPTMSRHLRRVHAEHHSCFMPATLRTTFSLDIPPDASPAFETTFDESSIGGVDRINLRKPKSSPGGLEWKVRLCLLVAIASPNAREGPEGGRTRHLVRDGSRGQWGSSWKAAQTIAPLERPLPVSATASPTTPNANGQLAPPTPSAALSWMSYFASSLLGPANAGYHDGDEDLEDADEETEDEIGAEEAWREVKVEMVECEVPVKVWPGNTAFKATEVVFDV</sequence>
<dbReference type="AlphaFoldDB" id="A0A5C2S4J2"/>
<feature type="compositionally biased region" description="Basic and acidic residues" evidence="1">
    <location>
        <begin position="825"/>
        <end position="840"/>
    </location>
</feature>
<feature type="region of interest" description="Disordered" evidence="1">
    <location>
        <begin position="133"/>
        <end position="196"/>
    </location>
</feature>
<gene>
    <name evidence="2" type="ORF">L227DRAFT_505335</name>
</gene>
<dbReference type="Pfam" id="PF08737">
    <property type="entry name" value="Rgp1"/>
    <property type="match status" value="1"/>
</dbReference>
<protein>
    <submittedName>
        <fullName evidence="2">Rgp1-domain-containing protein</fullName>
    </submittedName>
</protein>
<dbReference type="PANTHER" id="PTHR12507">
    <property type="entry name" value="REDUCED GROWTH PHENOTYPE 1 RGP1, YEAST -RELATED"/>
    <property type="match status" value="1"/>
</dbReference>
<reference evidence="2" key="1">
    <citation type="journal article" date="2018" name="Genome Biol. Evol.">
        <title>Genomics and development of Lentinus tigrinus, a white-rot wood-decaying mushroom with dimorphic fruiting bodies.</title>
        <authorList>
            <person name="Wu B."/>
            <person name="Xu Z."/>
            <person name="Knudson A."/>
            <person name="Carlson A."/>
            <person name="Chen N."/>
            <person name="Kovaka S."/>
            <person name="LaButti K."/>
            <person name="Lipzen A."/>
            <person name="Pennachio C."/>
            <person name="Riley R."/>
            <person name="Schakwitz W."/>
            <person name="Umezawa K."/>
            <person name="Ohm R.A."/>
            <person name="Grigoriev I.V."/>
            <person name="Nagy L.G."/>
            <person name="Gibbons J."/>
            <person name="Hibbett D."/>
        </authorList>
    </citation>
    <scope>NUCLEOTIDE SEQUENCE [LARGE SCALE GENOMIC DNA]</scope>
    <source>
        <strain evidence="2">ALCF2SS1-6</strain>
    </source>
</reference>
<feature type="compositionally biased region" description="Pro residues" evidence="1">
    <location>
        <begin position="284"/>
        <end position="293"/>
    </location>
</feature>
<feature type="region of interest" description="Disordered" evidence="1">
    <location>
        <begin position="823"/>
        <end position="849"/>
    </location>
</feature>
<name>A0A5C2S4J2_9APHY</name>
<dbReference type="EMBL" id="ML122275">
    <property type="protein sequence ID" value="RPD58460.1"/>
    <property type="molecule type" value="Genomic_DNA"/>
</dbReference>
<dbReference type="STRING" id="1328759.A0A5C2S4J2"/>
<feature type="region of interest" description="Disordered" evidence="1">
    <location>
        <begin position="583"/>
        <end position="604"/>
    </location>
</feature>
<feature type="compositionally biased region" description="Polar residues" evidence="1">
    <location>
        <begin position="88"/>
        <end position="98"/>
    </location>
</feature>
<evidence type="ECO:0000313" key="3">
    <source>
        <dbReference type="Proteomes" id="UP000313359"/>
    </source>
</evidence>
<feature type="compositionally biased region" description="Polar residues" evidence="1">
    <location>
        <begin position="260"/>
        <end position="277"/>
    </location>
</feature>
<dbReference type="OrthoDB" id="1918at2759"/>
<dbReference type="Proteomes" id="UP000313359">
    <property type="component" value="Unassembled WGS sequence"/>
</dbReference>
<organism evidence="2 3">
    <name type="scientific">Lentinus tigrinus ALCF2SS1-6</name>
    <dbReference type="NCBI Taxonomy" id="1328759"/>
    <lineage>
        <taxon>Eukaryota</taxon>
        <taxon>Fungi</taxon>
        <taxon>Dikarya</taxon>
        <taxon>Basidiomycota</taxon>
        <taxon>Agaricomycotina</taxon>
        <taxon>Agaricomycetes</taxon>
        <taxon>Polyporales</taxon>
        <taxon>Polyporaceae</taxon>
        <taxon>Lentinus</taxon>
    </lineage>
</organism>
<feature type="compositionally biased region" description="Polar residues" evidence="1">
    <location>
        <begin position="138"/>
        <end position="152"/>
    </location>
</feature>
<feature type="compositionally biased region" description="Low complexity" evidence="1">
    <location>
        <begin position="207"/>
        <end position="223"/>
    </location>
</feature>
<feature type="compositionally biased region" description="Acidic residues" evidence="1">
    <location>
        <begin position="908"/>
        <end position="924"/>
    </location>
</feature>
<feature type="region of interest" description="Disordered" evidence="1">
    <location>
        <begin position="232"/>
        <end position="322"/>
    </location>
</feature>
<evidence type="ECO:0000256" key="1">
    <source>
        <dbReference type="SAM" id="MobiDB-lite"/>
    </source>
</evidence>
<proteinExistence type="predicted"/>
<feature type="region of interest" description="Disordered" evidence="1">
    <location>
        <begin position="41"/>
        <end position="118"/>
    </location>
</feature>